<evidence type="ECO:0000313" key="1">
    <source>
        <dbReference type="EMBL" id="CAB5225979.1"/>
    </source>
</evidence>
<accession>A0A6J7X543</accession>
<protein>
    <submittedName>
        <fullName evidence="1">Uncharacterized protein</fullName>
    </submittedName>
</protein>
<name>A0A6J7X543_9CAUD</name>
<organism evidence="1">
    <name type="scientific">uncultured Caudovirales phage</name>
    <dbReference type="NCBI Taxonomy" id="2100421"/>
    <lineage>
        <taxon>Viruses</taxon>
        <taxon>Duplodnaviria</taxon>
        <taxon>Heunggongvirae</taxon>
        <taxon>Uroviricota</taxon>
        <taxon>Caudoviricetes</taxon>
        <taxon>Peduoviridae</taxon>
        <taxon>Maltschvirus</taxon>
        <taxon>Maltschvirus maltsch</taxon>
    </lineage>
</organism>
<sequence>MKRTILYNGKHYELVHWNFRYLEAKDEFGNKLLIKHSQYRNNLWKQLKLKTDSQTK</sequence>
<reference evidence="1" key="1">
    <citation type="submission" date="2020-05" db="EMBL/GenBank/DDBJ databases">
        <authorList>
            <person name="Chiriac C."/>
            <person name="Salcher M."/>
            <person name="Ghai R."/>
            <person name="Kavagutti S V."/>
        </authorList>
    </citation>
    <scope>NUCLEOTIDE SEQUENCE</scope>
</reference>
<proteinExistence type="predicted"/>
<gene>
    <name evidence="1" type="ORF">UFOVP756_26</name>
</gene>
<dbReference type="EMBL" id="LR798354">
    <property type="protein sequence ID" value="CAB5225979.1"/>
    <property type="molecule type" value="Genomic_DNA"/>
</dbReference>